<keyword evidence="1" id="KW-0812">Transmembrane</keyword>
<sequence>MNKYLRRGLILSVSGILITYGGYWMMNQEIDLYKIVMILGVLIFSWGFVTIIYSLIRKIERKSIMESRHEEQHKD</sequence>
<protein>
    <submittedName>
        <fullName evidence="2">Uncharacterized protein</fullName>
    </submittedName>
</protein>
<gene>
    <name evidence="2" type="ORF">NCTC11388_02453</name>
</gene>
<feature type="transmembrane region" description="Helical" evidence="1">
    <location>
        <begin position="7"/>
        <end position="26"/>
    </location>
</feature>
<evidence type="ECO:0000256" key="1">
    <source>
        <dbReference type="SAM" id="Phobius"/>
    </source>
</evidence>
<proteinExistence type="predicted"/>
<feature type="transmembrane region" description="Helical" evidence="1">
    <location>
        <begin position="32"/>
        <end position="56"/>
    </location>
</feature>
<dbReference type="EMBL" id="UGYW01000002">
    <property type="protein sequence ID" value="SUJ15284.1"/>
    <property type="molecule type" value="Genomic_DNA"/>
</dbReference>
<dbReference type="AlphaFoldDB" id="A0A380CAU7"/>
<evidence type="ECO:0000313" key="3">
    <source>
        <dbReference type="Proteomes" id="UP000254893"/>
    </source>
</evidence>
<organism evidence="2 3">
    <name type="scientific">Sphingobacterium spiritivorum</name>
    <name type="common">Flavobacterium spiritivorum</name>
    <dbReference type="NCBI Taxonomy" id="258"/>
    <lineage>
        <taxon>Bacteria</taxon>
        <taxon>Pseudomonadati</taxon>
        <taxon>Bacteroidota</taxon>
        <taxon>Sphingobacteriia</taxon>
        <taxon>Sphingobacteriales</taxon>
        <taxon>Sphingobacteriaceae</taxon>
        <taxon>Sphingobacterium</taxon>
    </lineage>
</organism>
<keyword evidence="1" id="KW-1133">Transmembrane helix</keyword>
<dbReference type="RefSeq" id="WP_115170319.1">
    <property type="nucleotide sequence ID" value="NZ_UGYW01000002.1"/>
</dbReference>
<name>A0A380CAU7_SPHSI</name>
<dbReference type="Proteomes" id="UP000254893">
    <property type="component" value="Unassembled WGS sequence"/>
</dbReference>
<keyword evidence="1" id="KW-0472">Membrane</keyword>
<accession>A0A380CAU7</accession>
<evidence type="ECO:0000313" key="2">
    <source>
        <dbReference type="EMBL" id="SUJ15284.1"/>
    </source>
</evidence>
<reference evidence="2 3" key="1">
    <citation type="submission" date="2018-06" db="EMBL/GenBank/DDBJ databases">
        <authorList>
            <consortium name="Pathogen Informatics"/>
            <person name="Doyle S."/>
        </authorList>
    </citation>
    <scope>NUCLEOTIDE SEQUENCE [LARGE SCALE GENOMIC DNA]</scope>
    <source>
        <strain evidence="2 3">NCTC11388</strain>
    </source>
</reference>